<evidence type="ECO:0000313" key="3">
    <source>
        <dbReference type="WBParaSite" id="SMUV_0000339701-mRNA-1"/>
    </source>
</evidence>
<proteinExistence type="predicted"/>
<feature type="region of interest" description="Disordered" evidence="1">
    <location>
        <begin position="1"/>
        <end position="24"/>
    </location>
</feature>
<dbReference type="WBParaSite" id="SMUV_0000339701-mRNA-1">
    <property type="protein sequence ID" value="SMUV_0000339701-mRNA-1"/>
    <property type="gene ID" value="SMUV_0000339701"/>
</dbReference>
<accession>A0A0N5AGF0</accession>
<evidence type="ECO:0000313" key="2">
    <source>
        <dbReference type="Proteomes" id="UP000046393"/>
    </source>
</evidence>
<organism evidence="2 3">
    <name type="scientific">Syphacia muris</name>
    <dbReference type="NCBI Taxonomy" id="451379"/>
    <lineage>
        <taxon>Eukaryota</taxon>
        <taxon>Metazoa</taxon>
        <taxon>Ecdysozoa</taxon>
        <taxon>Nematoda</taxon>
        <taxon>Chromadorea</taxon>
        <taxon>Rhabditida</taxon>
        <taxon>Spirurina</taxon>
        <taxon>Oxyuridomorpha</taxon>
        <taxon>Oxyuroidea</taxon>
        <taxon>Oxyuridae</taxon>
        <taxon>Syphacia</taxon>
    </lineage>
</organism>
<keyword evidence="2" id="KW-1185">Reference proteome</keyword>
<reference evidence="3" key="1">
    <citation type="submission" date="2017-02" db="UniProtKB">
        <authorList>
            <consortium name="WormBaseParasite"/>
        </authorList>
    </citation>
    <scope>IDENTIFICATION</scope>
</reference>
<dbReference type="Proteomes" id="UP000046393">
    <property type="component" value="Unplaced"/>
</dbReference>
<evidence type="ECO:0000256" key="1">
    <source>
        <dbReference type="SAM" id="MobiDB-lite"/>
    </source>
</evidence>
<feature type="compositionally biased region" description="Basic and acidic residues" evidence="1">
    <location>
        <begin position="1"/>
        <end position="18"/>
    </location>
</feature>
<sequence length="135" mass="15329">MSNDDHAESTKCDLEVKTSKKPKEKSRTVRKYFGSLTSTRYLHSMFSPIIKETATDLKKLRRTASGKSTTLVPSCNNDVCAIVVPSESTTQIPVIKRRSFVKECNTNNLNKQENNRHEQLLDDEDIRAKDSKIVL</sequence>
<protein>
    <submittedName>
        <fullName evidence="3">Uncharacterized protein</fullName>
    </submittedName>
</protein>
<dbReference type="AlphaFoldDB" id="A0A0N5AGF0"/>
<name>A0A0N5AGF0_9BILA</name>